<protein>
    <submittedName>
        <fullName evidence="4">2,5-dichloro-2,5-cyclohexadiene-1,4-diol dehydrogenase</fullName>
        <ecNumber evidence="4">1.1.1.-</ecNumber>
    </submittedName>
    <submittedName>
        <fullName evidence="3">Short chain dehydrogenase</fullName>
    </submittedName>
</protein>
<dbReference type="InterPro" id="IPR036291">
    <property type="entry name" value="NAD(P)-bd_dom_sf"/>
</dbReference>
<reference evidence="3 5" key="1">
    <citation type="journal article" date="2019" name="Emerg. Microbes Infect.">
        <title>Comprehensive subspecies identification of 175 nontuberculous mycobacteria species based on 7547 genomic profiles.</title>
        <authorList>
            <person name="Matsumoto Y."/>
            <person name="Kinjo T."/>
            <person name="Motooka D."/>
            <person name="Nabeya D."/>
            <person name="Jung N."/>
            <person name="Uechi K."/>
            <person name="Horii T."/>
            <person name="Iida T."/>
            <person name="Fujita J."/>
            <person name="Nakamura S."/>
        </authorList>
    </citation>
    <scope>NUCLEOTIDE SEQUENCE [LARGE SCALE GENOMIC DNA]</scope>
    <source>
        <strain evidence="3 5">JCM 12375</strain>
    </source>
</reference>
<accession>A0AAI8TW60</accession>
<keyword evidence="5" id="KW-1185">Reference proteome</keyword>
<dbReference type="EMBL" id="AP022567">
    <property type="protein sequence ID" value="BBX34711.1"/>
    <property type="molecule type" value="Genomic_DNA"/>
</dbReference>
<dbReference type="PRINTS" id="PR00080">
    <property type="entry name" value="SDRFAMILY"/>
</dbReference>
<organism evidence="4 6">
    <name type="scientific">Mycolicibacterium mageritense</name>
    <name type="common">Mycobacterium mageritense</name>
    <dbReference type="NCBI Taxonomy" id="53462"/>
    <lineage>
        <taxon>Bacteria</taxon>
        <taxon>Bacillati</taxon>
        <taxon>Actinomycetota</taxon>
        <taxon>Actinomycetes</taxon>
        <taxon>Mycobacteriales</taxon>
        <taxon>Mycobacteriaceae</taxon>
        <taxon>Mycolicibacterium</taxon>
    </lineage>
</organism>
<dbReference type="PANTHER" id="PTHR24321">
    <property type="entry name" value="DEHYDROGENASES, SHORT CHAIN"/>
    <property type="match status" value="1"/>
</dbReference>
<dbReference type="InterPro" id="IPR002347">
    <property type="entry name" value="SDR_fam"/>
</dbReference>
<dbReference type="AlphaFoldDB" id="A0AAI8TW60"/>
<evidence type="ECO:0000313" key="4">
    <source>
        <dbReference type="EMBL" id="BDY29657.1"/>
    </source>
</evidence>
<dbReference type="Proteomes" id="UP001241092">
    <property type="component" value="Chromosome"/>
</dbReference>
<reference evidence="3" key="2">
    <citation type="submission" date="2020-02" db="EMBL/GenBank/DDBJ databases">
        <authorList>
            <person name="Matsumoto Y."/>
            <person name="Kinjo T."/>
            <person name="Motooka D."/>
            <person name="Nabeya D."/>
            <person name="Jung N."/>
            <person name="Uechi K."/>
            <person name="Horii T."/>
            <person name="Iida T."/>
            <person name="Fujita J."/>
            <person name="Nakamura S."/>
        </authorList>
    </citation>
    <scope>NUCLEOTIDE SEQUENCE</scope>
    <source>
        <strain evidence="3">JCM 12375</strain>
    </source>
</reference>
<dbReference type="PANTHER" id="PTHR24321:SF8">
    <property type="entry name" value="ESTRADIOL 17-BETA-DEHYDROGENASE 8-RELATED"/>
    <property type="match status" value="1"/>
</dbReference>
<dbReference type="InterPro" id="IPR020904">
    <property type="entry name" value="Sc_DH/Rdtase_CS"/>
</dbReference>
<dbReference type="EC" id="1.1.1.-" evidence="4"/>
<dbReference type="Proteomes" id="UP000465622">
    <property type="component" value="Chromosome"/>
</dbReference>
<evidence type="ECO:0000256" key="1">
    <source>
        <dbReference type="ARBA" id="ARBA00006484"/>
    </source>
</evidence>
<dbReference type="CDD" id="cd05233">
    <property type="entry name" value="SDR_c"/>
    <property type="match status" value="1"/>
</dbReference>
<dbReference type="PRINTS" id="PR00081">
    <property type="entry name" value="GDHRDH"/>
</dbReference>
<dbReference type="EMBL" id="AP027452">
    <property type="protein sequence ID" value="BDY29657.1"/>
    <property type="molecule type" value="Genomic_DNA"/>
</dbReference>
<dbReference type="FunFam" id="3.40.50.720:FF:000084">
    <property type="entry name" value="Short-chain dehydrogenase reductase"/>
    <property type="match status" value="1"/>
</dbReference>
<evidence type="ECO:0000313" key="6">
    <source>
        <dbReference type="Proteomes" id="UP001241092"/>
    </source>
</evidence>
<proteinExistence type="inferred from homology"/>
<name>A0AAI8TW60_MYCME</name>
<comment type="similarity">
    <text evidence="1">Belongs to the short-chain dehydrogenases/reductases (SDR) family.</text>
</comment>
<dbReference type="NCBIfam" id="NF005559">
    <property type="entry name" value="PRK07231.1"/>
    <property type="match status" value="1"/>
</dbReference>
<dbReference type="GO" id="GO:0016491">
    <property type="term" value="F:oxidoreductase activity"/>
    <property type="evidence" value="ECO:0007669"/>
    <property type="project" value="UniProtKB-KW"/>
</dbReference>
<gene>
    <name evidence="4" type="primary">linC</name>
    <name evidence="4" type="ORF">hbim_03596</name>
    <name evidence="3" type="ORF">MMAGJ_39930</name>
</gene>
<dbReference type="PROSITE" id="PS00061">
    <property type="entry name" value="ADH_SHORT"/>
    <property type="match status" value="1"/>
</dbReference>
<dbReference type="Pfam" id="PF13561">
    <property type="entry name" value="adh_short_C2"/>
    <property type="match status" value="1"/>
</dbReference>
<dbReference type="Gene3D" id="3.40.50.720">
    <property type="entry name" value="NAD(P)-binding Rossmann-like Domain"/>
    <property type="match status" value="1"/>
</dbReference>
<sequence length="250" mass="25458">MGEFTGKAGLVTGAGSGIGRAIATGLARRGAAVAVLDIDADGAEATRSTIASAGGTAVAVTTDIADEDSVRSAIRQTVETFGGLNFAVNNAAITSTGQDLTAMQLTAWDRIIRINLTGTFLSMKYEIPELLRAGGGAIVNVASNGGLYAIPQAPSYVASKHGVVGLTKVAAVDYASAGIRVNAVAPGITRTEMFDRVDPGAETIALQEAATPLGRFATPDEIAEAVIWLCSDHSSYVTGIAMSVDGGRRA</sequence>
<evidence type="ECO:0000256" key="2">
    <source>
        <dbReference type="ARBA" id="ARBA00023002"/>
    </source>
</evidence>
<reference evidence="4" key="3">
    <citation type="submission" date="2023-03" db="EMBL/GenBank/DDBJ databases">
        <title>Draft genome sequence of a Mycolicibacterium mageritense strain H4_3_1 isolated from a hybrid biological-inorganic system reactor.</title>
        <authorList>
            <person name="Feng X."/>
            <person name="Kazama D."/>
            <person name="Sato K."/>
            <person name="Kobayashi H."/>
        </authorList>
    </citation>
    <scope>NUCLEOTIDE SEQUENCE</scope>
    <source>
        <strain evidence="4">H4_3_1</strain>
    </source>
</reference>
<evidence type="ECO:0000313" key="3">
    <source>
        <dbReference type="EMBL" id="BBX34711.1"/>
    </source>
</evidence>
<evidence type="ECO:0000313" key="5">
    <source>
        <dbReference type="Proteomes" id="UP000465622"/>
    </source>
</evidence>
<keyword evidence="2 4" id="KW-0560">Oxidoreductase</keyword>
<dbReference type="SUPFAM" id="SSF51735">
    <property type="entry name" value="NAD(P)-binding Rossmann-fold domains"/>
    <property type="match status" value="1"/>
</dbReference>